<feature type="transmembrane region" description="Helical" evidence="1">
    <location>
        <begin position="70"/>
        <end position="90"/>
    </location>
</feature>
<accession>B4HM67</accession>
<keyword evidence="1" id="KW-0812">Transmembrane</keyword>
<evidence type="ECO:0000256" key="1">
    <source>
        <dbReference type="SAM" id="Phobius"/>
    </source>
</evidence>
<name>B4HM67_DROSE</name>
<keyword evidence="3" id="KW-1185">Reference proteome</keyword>
<organism evidence="3">
    <name type="scientific">Drosophila sechellia</name>
    <name type="common">Fruit fly</name>
    <dbReference type="NCBI Taxonomy" id="7238"/>
    <lineage>
        <taxon>Eukaryota</taxon>
        <taxon>Metazoa</taxon>
        <taxon>Ecdysozoa</taxon>
        <taxon>Arthropoda</taxon>
        <taxon>Hexapoda</taxon>
        <taxon>Insecta</taxon>
        <taxon>Pterygota</taxon>
        <taxon>Neoptera</taxon>
        <taxon>Endopterygota</taxon>
        <taxon>Diptera</taxon>
        <taxon>Brachycera</taxon>
        <taxon>Muscomorpha</taxon>
        <taxon>Ephydroidea</taxon>
        <taxon>Drosophilidae</taxon>
        <taxon>Drosophila</taxon>
        <taxon>Sophophora</taxon>
    </lineage>
</organism>
<dbReference type="Proteomes" id="UP000001292">
    <property type="component" value="Unassembled WGS sequence"/>
</dbReference>
<feature type="transmembrane region" description="Helical" evidence="1">
    <location>
        <begin position="12"/>
        <end position="33"/>
    </location>
</feature>
<reference evidence="2 3" key="1">
    <citation type="journal article" date="2007" name="Nature">
        <title>Evolution of genes and genomes on the Drosophila phylogeny.</title>
        <authorList>
            <consortium name="Drosophila 12 Genomes Consortium"/>
            <person name="Clark A.G."/>
            <person name="Eisen M.B."/>
            <person name="Smith D.R."/>
            <person name="Bergman C.M."/>
            <person name="Oliver B."/>
            <person name="Markow T.A."/>
            <person name="Kaufman T.C."/>
            <person name="Kellis M."/>
            <person name="Gelbart W."/>
            <person name="Iyer V.N."/>
            <person name="Pollard D.A."/>
            <person name="Sackton T.B."/>
            <person name="Larracuente A.M."/>
            <person name="Singh N.D."/>
            <person name="Abad J.P."/>
            <person name="Abt D.N."/>
            <person name="Adryan B."/>
            <person name="Aguade M."/>
            <person name="Akashi H."/>
            <person name="Anderson W.W."/>
            <person name="Aquadro C.F."/>
            <person name="Ardell D.H."/>
            <person name="Arguello R."/>
            <person name="Artieri C.G."/>
            <person name="Barbash D.A."/>
            <person name="Barker D."/>
            <person name="Barsanti P."/>
            <person name="Batterham P."/>
            <person name="Batzoglou S."/>
            <person name="Begun D."/>
            <person name="Bhutkar A."/>
            <person name="Blanco E."/>
            <person name="Bosak S.A."/>
            <person name="Bradley R.K."/>
            <person name="Brand A.D."/>
            <person name="Brent M.R."/>
            <person name="Brooks A.N."/>
            <person name="Brown R.H."/>
            <person name="Butlin R.K."/>
            <person name="Caggese C."/>
            <person name="Calvi B.R."/>
            <person name="Bernardo de Carvalho A."/>
            <person name="Caspi A."/>
            <person name="Castrezana S."/>
            <person name="Celniker S.E."/>
            <person name="Chang J.L."/>
            <person name="Chapple C."/>
            <person name="Chatterji S."/>
            <person name="Chinwalla A."/>
            <person name="Civetta A."/>
            <person name="Clifton S.W."/>
            <person name="Comeron J.M."/>
            <person name="Costello J.C."/>
            <person name="Coyne J.A."/>
            <person name="Daub J."/>
            <person name="David R.G."/>
            <person name="Delcher A.L."/>
            <person name="Delehaunty K."/>
            <person name="Do C.B."/>
            <person name="Ebling H."/>
            <person name="Edwards K."/>
            <person name="Eickbush T."/>
            <person name="Evans J.D."/>
            <person name="Filipski A."/>
            <person name="Findeiss S."/>
            <person name="Freyhult E."/>
            <person name="Fulton L."/>
            <person name="Fulton R."/>
            <person name="Garcia A.C."/>
            <person name="Gardiner A."/>
            <person name="Garfield D.A."/>
            <person name="Garvin B.E."/>
            <person name="Gibson G."/>
            <person name="Gilbert D."/>
            <person name="Gnerre S."/>
            <person name="Godfrey J."/>
            <person name="Good R."/>
            <person name="Gotea V."/>
            <person name="Gravely B."/>
            <person name="Greenberg A.J."/>
            <person name="Griffiths-Jones S."/>
            <person name="Gross S."/>
            <person name="Guigo R."/>
            <person name="Gustafson E.A."/>
            <person name="Haerty W."/>
            <person name="Hahn M.W."/>
            <person name="Halligan D.L."/>
            <person name="Halpern A.L."/>
            <person name="Halter G.M."/>
            <person name="Han M.V."/>
            <person name="Heger A."/>
            <person name="Hillier L."/>
            <person name="Hinrichs A.S."/>
            <person name="Holmes I."/>
            <person name="Hoskins R.A."/>
            <person name="Hubisz M.J."/>
            <person name="Hultmark D."/>
            <person name="Huntley M.A."/>
            <person name="Jaffe D.B."/>
            <person name="Jagadeeshan S."/>
            <person name="Jeck W.R."/>
            <person name="Johnson J."/>
            <person name="Jones C.D."/>
            <person name="Jordan W.C."/>
            <person name="Karpen G.H."/>
            <person name="Kataoka E."/>
            <person name="Keightley P.D."/>
            <person name="Kheradpour P."/>
            <person name="Kirkness E.F."/>
            <person name="Koerich L.B."/>
            <person name="Kristiansen K."/>
            <person name="Kudrna D."/>
            <person name="Kulathinal R.J."/>
            <person name="Kumar S."/>
            <person name="Kwok R."/>
            <person name="Lander E."/>
            <person name="Langley C.H."/>
            <person name="Lapoint R."/>
            <person name="Lazzaro B.P."/>
            <person name="Lee S.J."/>
            <person name="Levesque L."/>
            <person name="Li R."/>
            <person name="Lin C.F."/>
            <person name="Lin M.F."/>
            <person name="Lindblad-Toh K."/>
            <person name="Llopart A."/>
            <person name="Long M."/>
            <person name="Low L."/>
            <person name="Lozovsky E."/>
            <person name="Lu J."/>
            <person name="Luo M."/>
            <person name="Machado C.A."/>
            <person name="Makalowski W."/>
            <person name="Marzo M."/>
            <person name="Matsuda M."/>
            <person name="Matzkin L."/>
            <person name="McAllister B."/>
            <person name="McBride C.S."/>
            <person name="McKernan B."/>
            <person name="McKernan K."/>
            <person name="Mendez-Lago M."/>
            <person name="Minx P."/>
            <person name="Mollenhauer M.U."/>
            <person name="Montooth K."/>
            <person name="Mount S.M."/>
            <person name="Mu X."/>
            <person name="Myers E."/>
            <person name="Negre B."/>
            <person name="Newfeld S."/>
            <person name="Nielsen R."/>
            <person name="Noor M.A."/>
            <person name="O'Grady P."/>
            <person name="Pachter L."/>
            <person name="Papaceit M."/>
            <person name="Parisi M.J."/>
            <person name="Parisi M."/>
            <person name="Parts L."/>
            <person name="Pedersen J.S."/>
            <person name="Pesole G."/>
            <person name="Phillippy A.M."/>
            <person name="Ponting C.P."/>
            <person name="Pop M."/>
            <person name="Porcelli D."/>
            <person name="Powell J.R."/>
            <person name="Prohaska S."/>
            <person name="Pruitt K."/>
            <person name="Puig M."/>
            <person name="Quesneville H."/>
            <person name="Ram K.R."/>
            <person name="Rand D."/>
            <person name="Rasmussen M.D."/>
            <person name="Reed L.K."/>
            <person name="Reenan R."/>
            <person name="Reily A."/>
            <person name="Remington K.A."/>
            <person name="Rieger T.T."/>
            <person name="Ritchie M.G."/>
            <person name="Robin C."/>
            <person name="Rogers Y.H."/>
            <person name="Rohde C."/>
            <person name="Rozas J."/>
            <person name="Rubenfield M.J."/>
            <person name="Ruiz A."/>
            <person name="Russo S."/>
            <person name="Salzberg S.L."/>
            <person name="Sanchez-Gracia A."/>
            <person name="Saranga D.J."/>
            <person name="Sato H."/>
            <person name="Schaeffer S.W."/>
            <person name="Schatz M.C."/>
            <person name="Schlenke T."/>
            <person name="Schwartz R."/>
            <person name="Segarra C."/>
            <person name="Singh R.S."/>
            <person name="Sirot L."/>
            <person name="Sirota M."/>
            <person name="Sisneros N.B."/>
            <person name="Smith C.D."/>
            <person name="Smith T.F."/>
            <person name="Spieth J."/>
            <person name="Stage D.E."/>
            <person name="Stark A."/>
            <person name="Stephan W."/>
            <person name="Strausberg R.L."/>
            <person name="Strempel S."/>
            <person name="Sturgill D."/>
            <person name="Sutton G."/>
            <person name="Sutton G.G."/>
            <person name="Tao W."/>
            <person name="Teichmann S."/>
            <person name="Tobari Y.N."/>
            <person name="Tomimura Y."/>
            <person name="Tsolas J.M."/>
            <person name="Valente V.L."/>
            <person name="Venter E."/>
            <person name="Venter J.C."/>
            <person name="Vicario S."/>
            <person name="Vieira F.G."/>
            <person name="Vilella A.J."/>
            <person name="Villasante A."/>
            <person name="Walenz B."/>
            <person name="Wang J."/>
            <person name="Wasserman M."/>
            <person name="Watts T."/>
            <person name="Wilson D."/>
            <person name="Wilson R.K."/>
            <person name="Wing R.A."/>
            <person name="Wolfner M.F."/>
            <person name="Wong A."/>
            <person name="Wong G.K."/>
            <person name="Wu C.I."/>
            <person name="Wu G."/>
            <person name="Yamamoto D."/>
            <person name="Yang H.P."/>
            <person name="Yang S.P."/>
            <person name="Yorke J.A."/>
            <person name="Yoshida K."/>
            <person name="Zdobnov E."/>
            <person name="Zhang P."/>
            <person name="Zhang Y."/>
            <person name="Zimin A.V."/>
            <person name="Baldwin J."/>
            <person name="Abdouelleil A."/>
            <person name="Abdulkadir J."/>
            <person name="Abebe A."/>
            <person name="Abera B."/>
            <person name="Abreu J."/>
            <person name="Acer S.C."/>
            <person name="Aftuck L."/>
            <person name="Alexander A."/>
            <person name="An P."/>
            <person name="Anderson E."/>
            <person name="Anderson S."/>
            <person name="Arachi H."/>
            <person name="Azer M."/>
            <person name="Bachantsang P."/>
            <person name="Barry A."/>
            <person name="Bayul T."/>
            <person name="Berlin A."/>
            <person name="Bessette D."/>
            <person name="Bloom T."/>
            <person name="Blye J."/>
            <person name="Boguslavskiy L."/>
            <person name="Bonnet C."/>
            <person name="Boukhgalter B."/>
            <person name="Bourzgui I."/>
            <person name="Brown A."/>
            <person name="Cahill P."/>
            <person name="Channer S."/>
            <person name="Cheshatsang Y."/>
            <person name="Chuda L."/>
            <person name="Citroen M."/>
            <person name="Collymore A."/>
            <person name="Cooke P."/>
            <person name="Costello M."/>
            <person name="D'Aco K."/>
            <person name="Daza R."/>
            <person name="De Haan G."/>
            <person name="DeGray S."/>
            <person name="DeMaso C."/>
            <person name="Dhargay N."/>
            <person name="Dooley K."/>
            <person name="Dooley E."/>
            <person name="Doricent M."/>
            <person name="Dorje P."/>
            <person name="Dorjee K."/>
            <person name="Dupes A."/>
            <person name="Elong R."/>
            <person name="Falk J."/>
            <person name="Farina A."/>
            <person name="Faro S."/>
            <person name="Ferguson D."/>
            <person name="Fisher S."/>
            <person name="Foley C.D."/>
            <person name="Franke A."/>
            <person name="Friedrich D."/>
            <person name="Gadbois L."/>
            <person name="Gearin G."/>
            <person name="Gearin C.R."/>
            <person name="Giannoukos G."/>
            <person name="Goode T."/>
            <person name="Graham J."/>
            <person name="Grandbois E."/>
            <person name="Grewal S."/>
            <person name="Gyaltsen K."/>
            <person name="Hafez N."/>
            <person name="Hagos B."/>
            <person name="Hall J."/>
            <person name="Henson C."/>
            <person name="Hollinger A."/>
            <person name="Honan T."/>
            <person name="Huard M.D."/>
            <person name="Hughes L."/>
            <person name="Hurhula B."/>
            <person name="Husby M.E."/>
            <person name="Kamat A."/>
            <person name="Kanga B."/>
            <person name="Kashin S."/>
            <person name="Khazanovich D."/>
            <person name="Kisner P."/>
            <person name="Lance K."/>
            <person name="Lara M."/>
            <person name="Lee W."/>
            <person name="Lennon N."/>
            <person name="Letendre F."/>
            <person name="LeVine R."/>
            <person name="Lipovsky A."/>
            <person name="Liu X."/>
            <person name="Liu J."/>
            <person name="Liu S."/>
            <person name="Lokyitsang T."/>
            <person name="Lokyitsang Y."/>
            <person name="Lubonja R."/>
            <person name="Lui A."/>
            <person name="MacDonald P."/>
            <person name="Magnisalis V."/>
            <person name="Maru K."/>
            <person name="Matthews C."/>
            <person name="McCusker W."/>
            <person name="McDonough S."/>
            <person name="Mehta T."/>
            <person name="Meldrim J."/>
            <person name="Meneus L."/>
            <person name="Mihai O."/>
            <person name="Mihalev A."/>
            <person name="Mihova T."/>
            <person name="Mittelman R."/>
            <person name="Mlenga V."/>
            <person name="Montmayeur A."/>
            <person name="Mulrain L."/>
            <person name="Navidi A."/>
            <person name="Naylor J."/>
            <person name="Negash T."/>
            <person name="Nguyen T."/>
            <person name="Nguyen N."/>
            <person name="Nicol R."/>
            <person name="Norbu C."/>
            <person name="Norbu N."/>
            <person name="Novod N."/>
            <person name="O'Neill B."/>
            <person name="Osman S."/>
            <person name="Markiewicz E."/>
            <person name="Oyono O.L."/>
            <person name="Patti C."/>
            <person name="Phunkhang P."/>
            <person name="Pierre F."/>
            <person name="Priest M."/>
            <person name="Raghuraman S."/>
            <person name="Rege F."/>
            <person name="Reyes R."/>
            <person name="Rise C."/>
            <person name="Rogov P."/>
            <person name="Ross K."/>
            <person name="Ryan E."/>
            <person name="Settipalli S."/>
            <person name="Shea T."/>
            <person name="Sherpa N."/>
            <person name="Shi L."/>
            <person name="Shih D."/>
            <person name="Sparrow T."/>
            <person name="Spaulding J."/>
            <person name="Stalker J."/>
            <person name="Stange-Thomann N."/>
            <person name="Stavropoulos S."/>
            <person name="Stone C."/>
            <person name="Strader C."/>
            <person name="Tesfaye S."/>
            <person name="Thomson T."/>
            <person name="Thoulutsang Y."/>
            <person name="Thoulutsang D."/>
            <person name="Topham K."/>
            <person name="Topping I."/>
            <person name="Tsamla T."/>
            <person name="Vassiliev H."/>
            <person name="Vo A."/>
            <person name="Wangchuk T."/>
            <person name="Wangdi T."/>
            <person name="Weiand M."/>
            <person name="Wilkinson J."/>
            <person name="Wilson A."/>
            <person name="Yadav S."/>
            <person name="Young G."/>
            <person name="Yu Q."/>
            <person name="Zembek L."/>
            <person name="Zhong D."/>
            <person name="Zimmer A."/>
            <person name="Zwirko Z."/>
            <person name="Jaffe D.B."/>
            <person name="Alvarez P."/>
            <person name="Brockman W."/>
            <person name="Butler J."/>
            <person name="Chin C."/>
            <person name="Gnerre S."/>
            <person name="Grabherr M."/>
            <person name="Kleber M."/>
            <person name="Mauceli E."/>
            <person name="MacCallum I."/>
        </authorList>
    </citation>
    <scope>NUCLEOTIDE SEQUENCE [LARGE SCALE GENOMIC DNA]</scope>
    <source>
        <strain evidence="3">Rob3c / Tucson 14021-0248.25</strain>
    </source>
</reference>
<sequence length="98" mass="11523">MQDQSRCSVRNFLIPSPSIFFVMIWRITLQIMYPYGYMGCSLQDALDNEYLVWNKGDHRENQMMLLRDTIQTSLLLVLMIELMLTFNIPFPIDIGAEI</sequence>
<protein>
    <submittedName>
        <fullName evidence="2">GM26386</fullName>
    </submittedName>
</protein>
<proteinExistence type="predicted"/>
<evidence type="ECO:0000313" key="2">
    <source>
        <dbReference type="EMBL" id="EDW43115.1"/>
    </source>
</evidence>
<dbReference type="AlphaFoldDB" id="B4HM67"/>
<evidence type="ECO:0000313" key="3">
    <source>
        <dbReference type="Proteomes" id="UP000001292"/>
    </source>
</evidence>
<keyword evidence="1" id="KW-0472">Membrane</keyword>
<dbReference type="OMA" id="LLYPYRY"/>
<dbReference type="PhylomeDB" id="B4HM67"/>
<gene>
    <name evidence="2" type="primary">Dsec\GM26386</name>
    <name evidence="2" type="ORF">Dsec_GM26386</name>
</gene>
<dbReference type="EMBL" id="CH480815">
    <property type="protein sequence ID" value="EDW43115.1"/>
    <property type="molecule type" value="Genomic_DNA"/>
</dbReference>
<keyword evidence="1" id="KW-1133">Transmembrane helix</keyword>
<dbReference type="HOGENOM" id="CLU_182494_0_0_1"/>